<dbReference type="RefSeq" id="WP_192747098.1">
    <property type="nucleotide sequence ID" value="NZ_JADBEJ010000007.1"/>
</dbReference>
<sequence length="284" mass="30892">MSPHTWHRRRHHLKLHLVDGRVEHVPVPIEGLLIDTAGSLTEDPAADLMRLDATLHLLARKLRADGEAAATTLIQVHAGRRPRAVDPLLSIEEARSYAATAHGVLVEQLDNVTITAEILREFVIGLGLVDGPLAEAAAGWQRDPAPPAGVEVFLDADLFIADNPDRGQRATWGGTILGGIEPWGTQWRREPDDRPAELEPSGIAGTWSLGYVPATMELYAVHRETRQPRTVWLLGHAFASVDDVADVLAPVLPVMRAPNSLILAAETVRAARRPRLVRPPTSAA</sequence>
<keyword evidence="2" id="KW-1185">Reference proteome</keyword>
<proteinExistence type="predicted"/>
<name>A0ABR9LIY9_9PSEU</name>
<evidence type="ECO:0000313" key="1">
    <source>
        <dbReference type="EMBL" id="MBE1580537.1"/>
    </source>
</evidence>
<comment type="caution">
    <text evidence="1">The sequence shown here is derived from an EMBL/GenBank/DDBJ whole genome shotgun (WGS) entry which is preliminary data.</text>
</comment>
<organism evidence="1 2">
    <name type="scientific">Amycolatopsis roodepoortensis</name>
    <dbReference type="NCBI Taxonomy" id="700274"/>
    <lineage>
        <taxon>Bacteria</taxon>
        <taxon>Bacillati</taxon>
        <taxon>Actinomycetota</taxon>
        <taxon>Actinomycetes</taxon>
        <taxon>Pseudonocardiales</taxon>
        <taxon>Pseudonocardiaceae</taxon>
        <taxon>Amycolatopsis</taxon>
    </lineage>
</organism>
<dbReference type="Proteomes" id="UP000656548">
    <property type="component" value="Unassembled WGS sequence"/>
</dbReference>
<evidence type="ECO:0000313" key="2">
    <source>
        <dbReference type="Proteomes" id="UP000656548"/>
    </source>
</evidence>
<reference evidence="1 2" key="1">
    <citation type="submission" date="2020-10" db="EMBL/GenBank/DDBJ databases">
        <title>Sequencing the genomes of 1000 actinobacteria strains.</title>
        <authorList>
            <person name="Klenk H.-P."/>
        </authorList>
    </citation>
    <scope>NUCLEOTIDE SEQUENCE [LARGE SCALE GENOMIC DNA]</scope>
    <source>
        <strain evidence="1 2">DSM 46661</strain>
    </source>
</reference>
<accession>A0ABR9LIY9</accession>
<protein>
    <submittedName>
        <fullName evidence="1">Uncharacterized protein</fullName>
    </submittedName>
</protein>
<dbReference type="EMBL" id="JADBEJ010000007">
    <property type="protein sequence ID" value="MBE1580537.1"/>
    <property type="molecule type" value="Genomic_DNA"/>
</dbReference>
<gene>
    <name evidence="1" type="ORF">H4W30_007618</name>
</gene>